<organism evidence="5 6">
    <name type="scientific">Kribbella caucasensis</name>
    <dbReference type="NCBI Taxonomy" id="2512215"/>
    <lineage>
        <taxon>Bacteria</taxon>
        <taxon>Bacillati</taxon>
        <taxon>Actinomycetota</taxon>
        <taxon>Actinomycetes</taxon>
        <taxon>Propionibacteriales</taxon>
        <taxon>Kribbellaceae</taxon>
        <taxon>Kribbella</taxon>
    </lineage>
</organism>
<dbReference type="SUPFAM" id="SSF46785">
    <property type="entry name" value="Winged helix' DNA-binding domain"/>
    <property type="match status" value="1"/>
</dbReference>
<evidence type="ECO:0000259" key="4">
    <source>
        <dbReference type="PROSITE" id="PS50949"/>
    </source>
</evidence>
<evidence type="ECO:0000256" key="3">
    <source>
        <dbReference type="ARBA" id="ARBA00023163"/>
    </source>
</evidence>
<name>A0A4R6KHU0_9ACTN</name>
<dbReference type="PANTHER" id="PTHR43537">
    <property type="entry name" value="TRANSCRIPTIONAL REGULATOR, GNTR FAMILY"/>
    <property type="match status" value="1"/>
</dbReference>
<keyword evidence="2 5" id="KW-0238">DNA-binding</keyword>
<keyword evidence="6" id="KW-1185">Reference proteome</keyword>
<evidence type="ECO:0000256" key="2">
    <source>
        <dbReference type="ARBA" id="ARBA00023125"/>
    </source>
</evidence>
<dbReference type="InterPro" id="IPR036388">
    <property type="entry name" value="WH-like_DNA-bd_sf"/>
</dbReference>
<keyword evidence="1" id="KW-0805">Transcription regulation</keyword>
<evidence type="ECO:0000256" key="1">
    <source>
        <dbReference type="ARBA" id="ARBA00023015"/>
    </source>
</evidence>
<gene>
    <name evidence="5" type="ORF">EV643_107344</name>
</gene>
<dbReference type="PANTHER" id="PTHR43537:SF5">
    <property type="entry name" value="UXU OPERON TRANSCRIPTIONAL REGULATOR"/>
    <property type="match status" value="1"/>
</dbReference>
<accession>A0A4R6KHU0</accession>
<dbReference type="GO" id="GO:0003700">
    <property type="term" value="F:DNA-binding transcription factor activity"/>
    <property type="evidence" value="ECO:0007669"/>
    <property type="project" value="InterPro"/>
</dbReference>
<dbReference type="Pfam" id="PF07729">
    <property type="entry name" value="FCD"/>
    <property type="match status" value="1"/>
</dbReference>
<dbReference type="AlphaFoldDB" id="A0A4R6KHU0"/>
<dbReference type="SMART" id="SM00345">
    <property type="entry name" value="HTH_GNTR"/>
    <property type="match status" value="1"/>
</dbReference>
<reference evidence="5 6" key="1">
    <citation type="submission" date="2019-03" db="EMBL/GenBank/DDBJ databases">
        <title>Genomic Encyclopedia of Type Strains, Phase III (KMG-III): the genomes of soil and plant-associated and newly described type strains.</title>
        <authorList>
            <person name="Whitman W."/>
        </authorList>
    </citation>
    <scope>NUCLEOTIDE SEQUENCE [LARGE SCALE GENOMIC DNA]</scope>
    <source>
        <strain evidence="5 6">VKM Ac-2527</strain>
    </source>
</reference>
<feature type="domain" description="HTH gntR-type" evidence="4">
    <location>
        <begin position="8"/>
        <end position="78"/>
    </location>
</feature>
<sequence length="244" mass="27154">MAVTPRPQKTALLLAQRIVRDIHRRGLAPGEKLPPERLMMAEYEAGRGTLRESLRFLELQGVLSFKPGPGGGPVVEKPGADTLAATLALLLEFENARYRSIAEARVAFEPVMARLAAERITADRLAVLEQSLDEMEAGIEDDEVYLDTNERFHDTIAWASDNPLFGLLVDVMVGSMDLSGAAHGIQYPVRRRLAVLKAHRSIYDAIQARDGELAESAMRDHIGEYLTYVNKKFPASMERLISWQ</sequence>
<comment type="caution">
    <text evidence="5">The sequence shown here is derived from an EMBL/GenBank/DDBJ whole genome shotgun (WGS) entry which is preliminary data.</text>
</comment>
<dbReference type="InterPro" id="IPR036390">
    <property type="entry name" value="WH_DNA-bd_sf"/>
</dbReference>
<dbReference type="GO" id="GO:0003677">
    <property type="term" value="F:DNA binding"/>
    <property type="evidence" value="ECO:0007669"/>
    <property type="project" value="UniProtKB-KW"/>
</dbReference>
<evidence type="ECO:0000313" key="5">
    <source>
        <dbReference type="EMBL" id="TDO48714.1"/>
    </source>
</evidence>
<dbReference type="EMBL" id="SNWQ01000007">
    <property type="protein sequence ID" value="TDO48714.1"/>
    <property type="molecule type" value="Genomic_DNA"/>
</dbReference>
<protein>
    <submittedName>
        <fullName evidence="5">DNA-binding FadR family transcriptional regulator</fullName>
    </submittedName>
</protein>
<evidence type="ECO:0000313" key="6">
    <source>
        <dbReference type="Proteomes" id="UP000295388"/>
    </source>
</evidence>
<dbReference type="Gene3D" id="1.10.10.10">
    <property type="entry name" value="Winged helix-like DNA-binding domain superfamily/Winged helix DNA-binding domain"/>
    <property type="match status" value="1"/>
</dbReference>
<dbReference type="InterPro" id="IPR011711">
    <property type="entry name" value="GntR_C"/>
</dbReference>
<dbReference type="OrthoDB" id="4535513at2"/>
<keyword evidence="3" id="KW-0804">Transcription</keyword>
<dbReference type="Pfam" id="PF00392">
    <property type="entry name" value="GntR"/>
    <property type="match status" value="1"/>
</dbReference>
<dbReference type="RefSeq" id="WP_133801111.1">
    <property type="nucleotide sequence ID" value="NZ_SNWQ01000007.1"/>
</dbReference>
<proteinExistence type="predicted"/>
<dbReference type="SUPFAM" id="SSF48008">
    <property type="entry name" value="GntR ligand-binding domain-like"/>
    <property type="match status" value="1"/>
</dbReference>
<dbReference type="Proteomes" id="UP000295388">
    <property type="component" value="Unassembled WGS sequence"/>
</dbReference>
<dbReference type="SMART" id="SM00895">
    <property type="entry name" value="FCD"/>
    <property type="match status" value="1"/>
</dbReference>
<dbReference type="Gene3D" id="1.20.120.530">
    <property type="entry name" value="GntR ligand-binding domain-like"/>
    <property type="match status" value="1"/>
</dbReference>
<dbReference type="PROSITE" id="PS50949">
    <property type="entry name" value="HTH_GNTR"/>
    <property type="match status" value="1"/>
</dbReference>
<dbReference type="InterPro" id="IPR008920">
    <property type="entry name" value="TF_FadR/GntR_C"/>
</dbReference>
<dbReference type="InterPro" id="IPR000524">
    <property type="entry name" value="Tscrpt_reg_HTH_GntR"/>
</dbReference>